<dbReference type="Proteomes" id="UP001139411">
    <property type="component" value="Unassembled WGS sequence"/>
</dbReference>
<gene>
    <name evidence="3" type="ORF">L0661_10875</name>
</gene>
<feature type="compositionally biased region" description="Basic and acidic residues" evidence="1">
    <location>
        <begin position="397"/>
        <end position="413"/>
    </location>
</feature>
<comment type="caution">
    <text evidence="3">The sequence shown here is derived from an EMBL/GenBank/DDBJ whole genome shotgun (WGS) entry which is preliminary data.</text>
</comment>
<name>A0A9X1QCY1_9BACT</name>
<evidence type="ECO:0008006" key="5">
    <source>
        <dbReference type="Google" id="ProtNLM"/>
    </source>
</evidence>
<protein>
    <recommendedName>
        <fullName evidence="5">YXWGXW repeat-containing protein</fullName>
    </recommendedName>
</protein>
<feature type="signal peptide" evidence="2">
    <location>
        <begin position="1"/>
        <end position="25"/>
    </location>
</feature>
<dbReference type="InterPro" id="IPR046535">
    <property type="entry name" value="DUF6600"/>
</dbReference>
<evidence type="ECO:0000256" key="1">
    <source>
        <dbReference type="SAM" id="MobiDB-lite"/>
    </source>
</evidence>
<sequence>MRKLRIMGLILLLLGGVSISSKTQAQPGVNISFQTFYEELSPYGRWVRTPQYGSVWVPDAPSGFQPYSTAGYWEVTEYGNTWVSEYDWGWAPFHYGRWSFDDYNGWFWIPGYEWGPAWVNWRSGGGYYGWAPLGPGMQVNISVNLPSFWWVFVPQRYITSPRWHSYCAPRNRVSHYYGRTTIINNYYYNNNRTYAYGPRRDEIERVTRRSVSVREIDMRNRGRVVVAGNSRGNDRYDNSRGYNDRSSRYNDANRRGSTIDAGSSDRSSRGNGRNPGYEANRSDNNSRSNREYEAPTRAERVPNRDLPDNGPERSSRSERGNEPVNSGGNRESYEVPATRPSRSERGSYEAPAQRENRQQSGSYEAPVQRESRSNRGSYEAPVQRESRSNRGSYEAPVQRESRSDRGSSERGSYESRGSAPDARSSQGSSERGSRGGGGGASDRSSRGPR</sequence>
<feature type="compositionally biased region" description="Basic and acidic residues" evidence="1">
    <location>
        <begin position="232"/>
        <end position="254"/>
    </location>
</feature>
<feature type="chain" id="PRO_5040933683" description="YXWGXW repeat-containing protein" evidence="2">
    <location>
        <begin position="26"/>
        <end position="449"/>
    </location>
</feature>
<feature type="compositionally biased region" description="Basic and acidic residues" evidence="1">
    <location>
        <begin position="288"/>
        <end position="321"/>
    </location>
</feature>
<evidence type="ECO:0000256" key="2">
    <source>
        <dbReference type="SAM" id="SignalP"/>
    </source>
</evidence>
<organism evidence="3 4">
    <name type="scientific">Dyadobacter chenhuakuii</name>
    <dbReference type="NCBI Taxonomy" id="2909339"/>
    <lineage>
        <taxon>Bacteria</taxon>
        <taxon>Pseudomonadati</taxon>
        <taxon>Bacteroidota</taxon>
        <taxon>Cytophagia</taxon>
        <taxon>Cytophagales</taxon>
        <taxon>Spirosomataceae</taxon>
        <taxon>Dyadobacter</taxon>
    </lineage>
</organism>
<keyword evidence="2" id="KW-0732">Signal</keyword>
<dbReference type="Pfam" id="PF20245">
    <property type="entry name" value="DUF6600"/>
    <property type="match status" value="1"/>
</dbReference>
<evidence type="ECO:0000313" key="3">
    <source>
        <dbReference type="EMBL" id="MCF2498816.1"/>
    </source>
</evidence>
<dbReference type="AlphaFoldDB" id="A0A9X1QCY1"/>
<feature type="compositionally biased region" description="Low complexity" evidence="1">
    <location>
        <begin position="414"/>
        <end position="430"/>
    </location>
</feature>
<proteinExistence type="predicted"/>
<accession>A0A9X1QCY1</accession>
<dbReference type="EMBL" id="JAKFFV010000005">
    <property type="protein sequence ID" value="MCF2498816.1"/>
    <property type="molecule type" value="Genomic_DNA"/>
</dbReference>
<feature type="compositionally biased region" description="Low complexity" evidence="1">
    <location>
        <begin position="262"/>
        <end position="287"/>
    </location>
</feature>
<evidence type="ECO:0000313" key="4">
    <source>
        <dbReference type="Proteomes" id="UP001139411"/>
    </source>
</evidence>
<reference evidence="3" key="1">
    <citation type="submission" date="2022-01" db="EMBL/GenBank/DDBJ databases">
        <title>Novel species in genus Dyadobacter.</title>
        <authorList>
            <person name="Ma C."/>
        </authorList>
    </citation>
    <scope>NUCLEOTIDE SEQUENCE</scope>
    <source>
        <strain evidence="3">CY357</strain>
    </source>
</reference>
<feature type="region of interest" description="Disordered" evidence="1">
    <location>
        <begin position="226"/>
        <end position="449"/>
    </location>
</feature>
<feature type="compositionally biased region" description="Basic and acidic residues" evidence="1">
    <location>
        <begin position="341"/>
        <end position="357"/>
    </location>
</feature>
<dbReference type="RefSeq" id="WP_235177780.1">
    <property type="nucleotide sequence ID" value="NZ_JAKFFV010000005.1"/>
</dbReference>